<dbReference type="InterPro" id="IPR020889">
    <property type="entry name" value="LipoPS_assembly_LptD"/>
</dbReference>
<reference evidence="1" key="1">
    <citation type="submission" date="2016-10" db="EMBL/GenBank/DDBJ databases">
        <title>Proteomic and phylogenetic analysis of the outer membrane protein repertoire of gastric Helicobacter species.</title>
        <authorList>
            <person name="Joosten M."/>
        </authorList>
    </citation>
    <scope>NUCLEOTIDE SEQUENCE</scope>
    <source>
        <strain evidence="1">HeqF1</strain>
    </source>
</reference>
<dbReference type="Gene3D" id="2.60.450.10">
    <property type="entry name" value="Lipopolysaccharide (LPS) transport protein A like domain"/>
    <property type="match status" value="1"/>
</dbReference>
<name>A0A1M4NHE7_9HELI</name>
<dbReference type="AlphaFoldDB" id="A0A1M4NHE7"/>
<dbReference type="GO" id="GO:0043165">
    <property type="term" value="P:Gram-negative-bacterium-type cell outer membrane assembly"/>
    <property type="evidence" value="ECO:0007669"/>
    <property type="project" value="InterPro"/>
</dbReference>
<accession>A0A1M4NHE7</accession>
<dbReference type="InterPro" id="IPR050218">
    <property type="entry name" value="LptD"/>
</dbReference>
<organism evidence="1">
    <name type="scientific">Helicobacter equorum</name>
    <dbReference type="NCBI Taxonomy" id="361872"/>
    <lineage>
        <taxon>Bacteria</taxon>
        <taxon>Pseudomonadati</taxon>
        <taxon>Campylobacterota</taxon>
        <taxon>Epsilonproteobacteria</taxon>
        <taxon>Campylobacterales</taxon>
        <taxon>Helicobacteraceae</taxon>
        <taxon>Helicobacter</taxon>
    </lineage>
</organism>
<dbReference type="HAMAP" id="MF_01411">
    <property type="entry name" value="LPS_assembly_LptD"/>
    <property type="match status" value="1"/>
</dbReference>
<gene>
    <name evidence="1" type="primary">omp962</name>
</gene>
<dbReference type="PANTHER" id="PTHR30189">
    <property type="entry name" value="LPS-ASSEMBLY PROTEIN"/>
    <property type="match status" value="1"/>
</dbReference>
<dbReference type="GO" id="GO:0009279">
    <property type="term" value="C:cell outer membrane"/>
    <property type="evidence" value="ECO:0007669"/>
    <property type="project" value="InterPro"/>
</dbReference>
<dbReference type="PANTHER" id="PTHR30189:SF1">
    <property type="entry name" value="LPS-ASSEMBLY PROTEIN LPTD"/>
    <property type="match status" value="1"/>
</dbReference>
<dbReference type="GO" id="GO:1990351">
    <property type="term" value="C:transporter complex"/>
    <property type="evidence" value="ECO:0007669"/>
    <property type="project" value="TreeGrafter"/>
</dbReference>
<dbReference type="EMBL" id="LT633168">
    <property type="protein sequence ID" value="SFZ71348.1"/>
    <property type="molecule type" value="Genomic_DNA"/>
</dbReference>
<dbReference type="RefSeq" id="WP_104694454.1">
    <property type="nucleotide sequence ID" value="NZ_FZPO01000036.1"/>
</dbReference>
<proteinExistence type="inferred from homology"/>
<sequence>MRFRYIVFVCVFALNAYATELQDKKRIFELSANNVTSHGNVVIAKDNAFMLSEDVYMYADTITYDREKESAMLEGNVRIYRGDSLFVDATRVDMNLKTKHTILQPAYVQNSDGMWFFGQEIQNTDKIYTFKQAVISGCDVQFPIWHIKASSGRYDSQKEYVSAWNSRLYFGSTPLFYLPYFAFPSSTDRKSGLLPPEFGNTSREGFVYIQPVYVAPYKQWDLTLSPQIRVTRGYGGNAEFRIADEKNNIASFNIGSFHQYNEYVQKYNLLNKEIFGFEVEYSRAGVLQALFKNYKDHFYTSVMYMNDLEYKRLQKLNGTYSTRLHTSRINYFGQSDNHYVGIYFKYFSNLAQESNANTFQTLPNLQYHHSLDTLFSKYLYYAFDVQSKNITRSVGYTYWQNSINMPIGANISIFNDYVNLNAKLDMFASNVSLNKAQDVLDPATNNSVERSMQYAYVNYEVGVNSDVAKAYKYFFHTMHLEGIFSAPTYRYTSDALSNQVYDVYSALAQTMSSAALEAYWNPNEIIDFGSAQTKLDLKFSNYFYNTKGRELLFYRVYQRIYTQNQLLTQNQSLRQEFGLSPFDSLTLTTNIFYSYVAKTFNEASITASFNNFGVQSTLNYFFQINSQAIQSGTYNDTRKRSGFLRGSLRYDFGYFQFSGNVGYDTQNNYFKDWSVVLSRDIRCFGVALKFAADVRPILTANASNPIETIANQYIKIEFRFVPLAGVGFTQRLQQQ</sequence>
<protein>
    <submittedName>
        <fullName evidence="1">OMP962</fullName>
    </submittedName>
</protein>
<dbReference type="GO" id="GO:0015920">
    <property type="term" value="P:lipopolysaccharide transport"/>
    <property type="evidence" value="ECO:0007669"/>
    <property type="project" value="InterPro"/>
</dbReference>
<dbReference type="OrthoDB" id="9760225at2"/>
<evidence type="ECO:0000313" key="1">
    <source>
        <dbReference type="EMBL" id="SFZ71348.1"/>
    </source>
</evidence>